<dbReference type="GO" id="GO:0003676">
    <property type="term" value="F:nucleic acid binding"/>
    <property type="evidence" value="ECO:0007669"/>
    <property type="project" value="InterPro"/>
</dbReference>
<name>A0AAV3QAN1_LITER</name>
<dbReference type="EMBL" id="BAABME010020682">
    <property type="protein sequence ID" value="GAA0161134.1"/>
    <property type="molecule type" value="Genomic_DNA"/>
</dbReference>
<feature type="domain" description="RNase H type-1" evidence="1">
    <location>
        <begin position="12"/>
        <end position="129"/>
    </location>
</feature>
<dbReference type="InterPro" id="IPR052929">
    <property type="entry name" value="RNase_H-like_EbsB-rel"/>
</dbReference>
<proteinExistence type="predicted"/>
<dbReference type="CDD" id="cd06222">
    <property type="entry name" value="RNase_H_like"/>
    <property type="match status" value="1"/>
</dbReference>
<dbReference type="SUPFAM" id="SSF53098">
    <property type="entry name" value="Ribonuclease H-like"/>
    <property type="match status" value="1"/>
</dbReference>
<dbReference type="InterPro" id="IPR012337">
    <property type="entry name" value="RNaseH-like_sf"/>
</dbReference>
<evidence type="ECO:0000313" key="3">
    <source>
        <dbReference type="Proteomes" id="UP001454036"/>
    </source>
</evidence>
<reference evidence="2 3" key="1">
    <citation type="submission" date="2024-01" db="EMBL/GenBank/DDBJ databases">
        <title>The complete chloroplast genome sequence of Lithospermum erythrorhizon: insights into the phylogenetic relationship among Boraginaceae species and the maternal lineages of purple gromwells.</title>
        <authorList>
            <person name="Okada T."/>
            <person name="Watanabe K."/>
        </authorList>
    </citation>
    <scope>NUCLEOTIDE SEQUENCE [LARGE SCALE GENOMIC DNA]</scope>
</reference>
<evidence type="ECO:0000259" key="1">
    <source>
        <dbReference type="Pfam" id="PF13456"/>
    </source>
</evidence>
<keyword evidence="3" id="KW-1185">Reference proteome</keyword>
<dbReference type="InterPro" id="IPR002156">
    <property type="entry name" value="RNaseH_domain"/>
</dbReference>
<dbReference type="InterPro" id="IPR044730">
    <property type="entry name" value="RNase_H-like_dom_plant"/>
</dbReference>
<dbReference type="Pfam" id="PF13456">
    <property type="entry name" value="RVT_3"/>
    <property type="match status" value="1"/>
</dbReference>
<comment type="caution">
    <text evidence="2">The sequence shown here is derived from an EMBL/GenBank/DDBJ whole genome shotgun (WGS) entry which is preliminary data.</text>
</comment>
<dbReference type="InterPro" id="IPR036397">
    <property type="entry name" value="RNaseH_sf"/>
</dbReference>
<dbReference type="AlphaFoldDB" id="A0AAV3QAN1"/>
<protein>
    <recommendedName>
        <fullName evidence="1">RNase H type-1 domain-containing protein</fullName>
    </recommendedName>
</protein>
<dbReference type="PANTHER" id="PTHR47074">
    <property type="entry name" value="BNAC02G40300D PROTEIN"/>
    <property type="match status" value="1"/>
</dbReference>
<sequence>MLKPPSGKLKVNTDGAFKDGFAGLGGVIRNEDGLCIAAIGMSTEGFSPLHAELLAAVHTLEWCRSNEYNNLIVETDSAIMLKMVVNRQGHWTLFPLMMEVSLLLHSTMSSLFLVKREQNRGADLIAKEALSKSSSFIWSPPIANNLFRGILDLEAADIPYIRG</sequence>
<evidence type="ECO:0000313" key="2">
    <source>
        <dbReference type="EMBL" id="GAA0161134.1"/>
    </source>
</evidence>
<dbReference type="Proteomes" id="UP001454036">
    <property type="component" value="Unassembled WGS sequence"/>
</dbReference>
<dbReference type="Gene3D" id="3.30.420.10">
    <property type="entry name" value="Ribonuclease H-like superfamily/Ribonuclease H"/>
    <property type="match status" value="1"/>
</dbReference>
<accession>A0AAV3QAN1</accession>
<gene>
    <name evidence="2" type="ORF">LIER_39171</name>
</gene>
<organism evidence="2 3">
    <name type="scientific">Lithospermum erythrorhizon</name>
    <name type="common">Purple gromwell</name>
    <name type="synonym">Lithospermum officinale var. erythrorhizon</name>
    <dbReference type="NCBI Taxonomy" id="34254"/>
    <lineage>
        <taxon>Eukaryota</taxon>
        <taxon>Viridiplantae</taxon>
        <taxon>Streptophyta</taxon>
        <taxon>Embryophyta</taxon>
        <taxon>Tracheophyta</taxon>
        <taxon>Spermatophyta</taxon>
        <taxon>Magnoliopsida</taxon>
        <taxon>eudicotyledons</taxon>
        <taxon>Gunneridae</taxon>
        <taxon>Pentapetalae</taxon>
        <taxon>asterids</taxon>
        <taxon>lamiids</taxon>
        <taxon>Boraginales</taxon>
        <taxon>Boraginaceae</taxon>
        <taxon>Boraginoideae</taxon>
        <taxon>Lithospermeae</taxon>
        <taxon>Lithospermum</taxon>
    </lineage>
</organism>
<dbReference type="PANTHER" id="PTHR47074:SF75">
    <property type="entry name" value="RNASE H TYPE-1 DOMAIN-CONTAINING PROTEIN"/>
    <property type="match status" value="1"/>
</dbReference>
<dbReference type="GO" id="GO:0004523">
    <property type="term" value="F:RNA-DNA hybrid ribonuclease activity"/>
    <property type="evidence" value="ECO:0007669"/>
    <property type="project" value="InterPro"/>
</dbReference>